<dbReference type="KEGG" id="smao:CAG99_19010"/>
<evidence type="ECO:0000313" key="1">
    <source>
        <dbReference type="EMBL" id="ARQ70650.1"/>
    </source>
</evidence>
<gene>
    <name evidence="1" type="ORF">CAG99_19010</name>
</gene>
<keyword evidence="2" id="KW-1185">Reference proteome</keyword>
<reference evidence="1 2" key="1">
    <citation type="submission" date="2017-05" db="EMBL/GenBank/DDBJ databases">
        <title>Complete genome sequence of Streptomyces sp. SCSIO 03032 revealed the diverse biosynthetic pathways for its bioactive secondary metabolites.</title>
        <authorList>
            <person name="Ma L."/>
            <person name="Zhu Y."/>
            <person name="Zhang W."/>
            <person name="Zhang G."/>
            <person name="Tian X."/>
            <person name="Zhang S."/>
            <person name="Zhang C."/>
        </authorList>
    </citation>
    <scope>NUCLEOTIDE SEQUENCE [LARGE SCALE GENOMIC DNA]</scope>
    <source>
        <strain evidence="1 2">SCSIO 03032</strain>
    </source>
</reference>
<dbReference type="AlphaFoldDB" id="A0A1W7D267"/>
<organism evidence="1 2">
    <name type="scientific">Streptomyces marincola</name>
    <dbReference type="NCBI Taxonomy" id="2878388"/>
    <lineage>
        <taxon>Bacteria</taxon>
        <taxon>Bacillati</taxon>
        <taxon>Actinomycetota</taxon>
        <taxon>Actinomycetes</taxon>
        <taxon>Kitasatosporales</taxon>
        <taxon>Streptomycetaceae</taxon>
        <taxon>Streptomyces</taxon>
    </lineage>
</organism>
<proteinExistence type="predicted"/>
<name>A0A1W7D267_9ACTN</name>
<sequence>MLRDRSGPVVEDRFARTMTWLVPAGATAGWDAGLLGVQVLGRGLALLVPPADALDPRWSVVWWAIPPNAVCLTDSGVLLDALRGAR</sequence>
<accession>A0A1W7D267</accession>
<protein>
    <submittedName>
        <fullName evidence="1">Uncharacterized protein</fullName>
    </submittedName>
</protein>
<dbReference type="EMBL" id="CP021121">
    <property type="protein sequence ID" value="ARQ70650.1"/>
    <property type="molecule type" value="Genomic_DNA"/>
</dbReference>
<evidence type="ECO:0000313" key="2">
    <source>
        <dbReference type="Proteomes" id="UP000194218"/>
    </source>
</evidence>
<dbReference type="Proteomes" id="UP000194218">
    <property type="component" value="Chromosome"/>
</dbReference>